<keyword evidence="8" id="KW-0472">Membrane</keyword>
<proteinExistence type="inferred from homology"/>
<dbReference type="GO" id="GO:0043190">
    <property type="term" value="C:ATP-binding cassette (ABC) transporter complex"/>
    <property type="evidence" value="ECO:0007669"/>
    <property type="project" value="TreeGrafter"/>
</dbReference>
<dbReference type="CDD" id="cd03225">
    <property type="entry name" value="ABC_cobalt_CbiO_domain1"/>
    <property type="match status" value="2"/>
</dbReference>
<dbReference type="Proteomes" id="UP000295181">
    <property type="component" value="Unassembled WGS sequence"/>
</dbReference>
<sequence length="553" mass="60733">MDKLIETRQLTFTYPDASIPVLQGVNLTINRGEFIVIAGATGSGKTTLINHFKKELLPNGHRSGKVLVKQQAITDLSKLASAKTIGYVGQDPTTQPIMTTVIDELAFGLENIGIKSAEIERRIAELANYLGLDELLHQDMHELSGGQLQLVNLASVLILRPEVLLFDEPTAQLDPLSSRHFFDVLERIHQELGMTIVMTEHNLGTALGLADRMILLQNQRVTFQGQPAVGIPKMMTDPDLAAFVPAVSRLFLDNHLETTGLPISVAAGQAAISKHHLEFTAHTDQPMVVESSTTILAAKEISFSFDKQVNVVDHLNLQLPAGDWLSIVGKNGSGKSTLLTMLAGLRVPQHGKITFNNQKVWRIPTAARIQQLSFLSQTPALQFGAETVQEELHQQAAELQLEFPDKQVKMIVDRLQLNDLLDQSPFDLSSGQQQLLGIAIALLANPKLLILDEPTKGLDPMAKQALGQLLTTINQAGTTILMASHDMEFCAAYSLHCAFMFDGHLNTVLPTRSFFSGNFFFTTAINRLLRRQVPDAMLVSDVRLSEGTSEHVE</sequence>
<dbReference type="GO" id="GO:0005524">
    <property type="term" value="F:ATP binding"/>
    <property type="evidence" value="ECO:0007669"/>
    <property type="project" value="UniProtKB-KW"/>
</dbReference>
<evidence type="ECO:0000313" key="11">
    <source>
        <dbReference type="Proteomes" id="UP000295181"/>
    </source>
</evidence>
<gene>
    <name evidence="10" type="ORF">C5L32_001233</name>
</gene>
<evidence type="ECO:0000259" key="9">
    <source>
        <dbReference type="PROSITE" id="PS50893"/>
    </source>
</evidence>
<dbReference type="InterPro" id="IPR003439">
    <property type="entry name" value="ABC_transporter-like_ATP-bd"/>
</dbReference>
<keyword evidence="5" id="KW-0547">Nucleotide-binding</keyword>
<dbReference type="GO" id="GO:0042626">
    <property type="term" value="F:ATPase-coupled transmembrane transporter activity"/>
    <property type="evidence" value="ECO:0007669"/>
    <property type="project" value="TreeGrafter"/>
</dbReference>
<organism evidence="10 11">
    <name type="scientific">Lentilactobacillus buchneri DSM 20057</name>
    <dbReference type="NCBI Taxonomy" id="1423728"/>
    <lineage>
        <taxon>Bacteria</taxon>
        <taxon>Bacillati</taxon>
        <taxon>Bacillota</taxon>
        <taxon>Bacilli</taxon>
        <taxon>Lactobacillales</taxon>
        <taxon>Lactobacillaceae</taxon>
        <taxon>Lentilactobacillus</taxon>
    </lineage>
</organism>
<feature type="domain" description="ABC transporter" evidence="9">
    <location>
        <begin position="296"/>
        <end position="527"/>
    </location>
</feature>
<comment type="subcellular location">
    <subcellularLocation>
        <location evidence="1">Cell membrane</location>
        <topology evidence="1">Peripheral membrane protein</topology>
    </subcellularLocation>
</comment>
<dbReference type="InterPro" id="IPR027417">
    <property type="entry name" value="P-loop_NTPase"/>
</dbReference>
<dbReference type="PROSITE" id="PS50893">
    <property type="entry name" value="ABC_TRANSPORTER_2"/>
    <property type="match status" value="2"/>
</dbReference>
<evidence type="ECO:0000313" key="10">
    <source>
        <dbReference type="EMBL" id="TDG79033.1"/>
    </source>
</evidence>
<feature type="domain" description="ABC transporter" evidence="9">
    <location>
        <begin position="5"/>
        <end position="243"/>
    </location>
</feature>
<evidence type="ECO:0000256" key="8">
    <source>
        <dbReference type="ARBA" id="ARBA00023136"/>
    </source>
</evidence>
<dbReference type="EMBL" id="PUFP01000031">
    <property type="protein sequence ID" value="TDG79033.1"/>
    <property type="molecule type" value="Genomic_DNA"/>
</dbReference>
<keyword evidence="4" id="KW-1003">Cell membrane</keyword>
<dbReference type="GeneID" id="72461373"/>
<evidence type="ECO:0000256" key="5">
    <source>
        <dbReference type="ARBA" id="ARBA00022741"/>
    </source>
</evidence>
<dbReference type="Pfam" id="PF00005">
    <property type="entry name" value="ABC_tran"/>
    <property type="match status" value="2"/>
</dbReference>
<dbReference type="InterPro" id="IPR003593">
    <property type="entry name" value="AAA+_ATPase"/>
</dbReference>
<comment type="similarity">
    <text evidence="2">Belongs to the ABC transporter superfamily.</text>
</comment>
<evidence type="ECO:0000256" key="4">
    <source>
        <dbReference type="ARBA" id="ARBA00022475"/>
    </source>
</evidence>
<dbReference type="GO" id="GO:0016887">
    <property type="term" value="F:ATP hydrolysis activity"/>
    <property type="evidence" value="ECO:0007669"/>
    <property type="project" value="InterPro"/>
</dbReference>
<dbReference type="InterPro" id="IPR017871">
    <property type="entry name" value="ABC_transporter-like_CS"/>
</dbReference>
<evidence type="ECO:0000256" key="6">
    <source>
        <dbReference type="ARBA" id="ARBA00022840"/>
    </source>
</evidence>
<dbReference type="AlphaFoldDB" id="A0A4V3A462"/>
<evidence type="ECO:0000256" key="3">
    <source>
        <dbReference type="ARBA" id="ARBA00022448"/>
    </source>
</evidence>
<keyword evidence="6" id="KW-0067">ATP-binding</keyword>
<dbReference type="SMART" id="SM00382">
    <property type="entry name" value="AAA"/>
    <property type="match status" value="2"/>
</dbReference>
<reference evidence="10 11" key="1">
    <citation type="journal article" date="2019" name="Appl. Microbiol. Biotechnol.">
        <title>Uncovering carbohydrate metabolism through a genotype-phenotype association study of 56 lactic acid bacteria genomes.</title>
        <authorList>
            <person name="Buron-Moles G."/>
            <person name="Chailyan A."/>
            <person name="Dolejs I."/>
            <person name="Forster J."/>
            <person name="Miks M.H."/>
        </authorList>
    </citation>
    <scope>NUCLEOTIDE SEQUENCE [LARGE SCALE GENOMIC DNA]</scope>
    <source>
        <strain evidence="10 11">ATCC 4005</strain>
    </source>
</reference>
<evidence type="ECO:0000256" key="2">
    <source>
        <dbReference type="ARBA" id="ARBA00005417"/>
    </source>
</evidence>
<dbReference type="PANTHER" id="PTHR43553:SF27">
    <property type="entry name" value="ENERGY-COUPLING FACTOR TRANSPORTER ATP-BINDING PROTEIN ECFA2"/>
    <property type="match status" value="1"/>
</dbReference>
<dbReference type="RefSeq" id="WP_013727176.1">
    <property type="nucleotide sequence ID" value="NZ_AZDM01000012.1"/>
</dbReference>
<evidence type="ECO:0000256" key="1">
    <source>
        <dbReference type="ARBA" id="ARBA00004202"/>
    </source>
</evidence>
<keyword evidence="7" id="KW-1278">Translocase</keyword>
<dbReference type="InterPro" id="IPR015856">
    <property type="entry name" value="ABC_transpr_CbiO/EcfA_su"/>
</dbReference>
<dbReference type="PANTHER" id="PTHR43553">
    <property type="entry name" value="HEAVY METAL TRANSPORTER"/>
    <property type="match status" value="1"/>
</dbReference>
<protein>
    <recommendedName>
        <fullName evidence="9">ABC transporter domain-containing protein</fullName>
    </recommendedName>
</protein>
<comment type="caution">
    <text evidence="10">The sequence shown here is derived from an EMBL/GenBank/DDBJ whole genome shotgun (WGS) entry which is preliminary data.</text>
</comment>
<dbReference type="PROSITE" id="PS00211">
    <property type="entry name" value="ABC_TRANSPORTER_1"/>
    <property type="match status" value="2"/>
</dbReference>
<accession>A0A4V3A462</accession>
<evidence type="ECO:0000256" key="7">
    <source>
        <dbReference type="ARBA" id="ARBA00022967"/>
    </source>
</evidence>
<dbReference type="InterPro" id="IPR050095">
    <property type="entry name" value="ECF_ABC_transporter_ATP-bd"/>
</dbReference>
<dbReference type="SUPFAM" id="SSF52540">
    <property type="entry name" value="P-loop containing nucleoside triphosphate hydrolases"/>
    <property type="match status" value="2"/>
</dbReference>
<name>A0A4V3A462_LENBU</name>
<keyword evidence="3" id="KW-0813">Transport</keyword>
<dbReference type="Gene3D" id="3.40.50.300">
    <property type="entry name" value="P-loop containing nucleotide triphosphate hydrolases"/>
    <property type="match status" value="2"/>
</dbReference>